<evidence type="ECO:0000259" key="7">
    <source>
        <dbReference type="Pfam" id="PF02687"/>
    </source>
</evidence>
<comment type="subcellular location">
    <subcellularLocation>
        <location evidence="1">Cell membrane</location>
        <topology evidence="1">Multi-pass membrane protein</topology>
    </subcellularLocation>
</comment>
<protein>
    <submittedName>
        <fullName evidence="9">ABC transporter permease</fullName>
    </submittedName>
</protein>
<dbReference type="EMBL" id="JAVRHQ010000028">
    <property type="protein sequence ID" value="MDT0644543.1"/>
    <property type="molecule type" value="Genomic_DNA"/>
</dbReference>
<feature type="transmembrane region" description="Helical" evidence="6">
    <location>
        <begin position="21"/>
        <end position="42"/>
    </location>
</feature>
<keyword evidence="5 6" id="KW-0472">Membrane</keyword>
<feature type="transmembrane region" description="Helical" evidence="6">
    <location>
        <begin position="339"/>
        <end position="366"/>
    </location>
</feature>
<gene>
    <name evidence="9" type="ORF">RM553_17010</name>
</gene>
<dbReference type="PANTHER" id="PTHR30572:SF18">
    <property type="entry name" value="ABC-TYPE MACROLIDE FAMILY EXPORT SYSTEM PERMEASE COMPONENT 2"/>
    <property type="match status" value="1"/>
</dbReference>
<dbReference type="InterPro" id="IPR003838">
    <property type="entry name" value="ABC3_permease_C"/>
</dbReference>
<proteinExistence type="predicted"/>
<evidence type="ECO:0000256" key="2">
    <source>
        <dbReference type="ARBA" id="ARBA00022475"/>
    </source>
</evidence>
<feature type="transmembrane region" description="Helical" evidence="6">
    <location>
        <begin position="736"/>
        <end position="755"/>
    </location>
</feature>
<evidence type="ECO:0000256" key="4">
    <source>
        <dbReference type="ARBA" id="ARBA00022989"/>
    </source>
</evidence>
<evidence type="ECO:0000256" key="6">
    <source>
        <dbReference type="SAM" id="Phobius"/>
    </source>
</evidence>
<keyword evidence="4 6" id="KW-1133">Transmembrane helix</keyword>
<dbReference type="InterPro" id="IPR050250">
    <property type="entry name" value="Macrolide_Exporter_MacB"/>
</dbReference>
<evidence type="ECO:0000256" key="5">
    <source>
        <dbReference type="ARBA" id="ARBA00023136"/>
    </source>
</evidence>
<reference evidence="9 10" key="1">
    <citation type="submission" date="2023-09" db="EMBL/GenBank/DDBJ databases">
        <authorList>
            <person name="Rey-Velasco X."/>
        </authorList>
    </citation>
    <scope>NUCLEOTIDE SEQUENCE [LARGE SCALE GENOMIC DNA]</scope>
    <source>
        <strain evidence="9 10">F363</strain>
    </source>
</reference>
<feature type="transmembrane region" description="Helical" evidence="6">
    <location>
        <begin position="386"/>
        <end position="411"/>
    </location>
</feature>
<organism evidence="9 10">
    <name type="scientific">Autumnicola tepida</name>
    <dbReference type="NCBI Taxonomy" id="3075595"/>
    <lineage>
        <taxon>Bacteria</taxon>
        <taxon>Pseudomonadati</taxon>
        <taxon>Bacteroidota</taxon>
        <taxon>Flavobacteriia</taxon>
        <taxon>Flavobacteriales</taxon>
        <taxon>Flavobacteriaceae</taxon>
        <taxon>Autumnicola</taxon>
    </lineage>
</organism>
<feature type="transmembrane region" description="Helical" evidence="6">
    <location>
        <begin position="432"/>
        <end position="456"/>
    </location>
</feature>
<dbReference type="RefSeq" id="WP_311536160.1">
    <property type="nucleotide sequence ID" value="NZ_JAVRHQ010000028.1"/>
</dbReference>
<keyword evidence="10" id="KW-1185">Reference proteome</keyword>
<sequence>MFRNYFKIAWRSIFKRKIFSFINIFGLALSIASCVLICTYIYNELNYDTYSANSDELYRVELHLKDNGSITVFPNIDVAVGNGLKKAFPEILASSRLSPLPDVYLKNGSEQFKEQNLATVDSNFLKLFSIPLIEGNINKALVEPNSIVISKKIGKKYFGNQSAVGKTLELSGKKSLLVTGVIDKVPENSHFNYNIFLSTSTFPYSKGDTWSNIGWTTYLLLNKNTDVAKLESKFPDLVAEHIVPEIQKDMNINLSQARESLNKFQFLLRPVKTIHLYSHTKYELQPNGHIQYIYIFSALVIFILALACVNFTNLSTASAAQRSTEVGIRKVLGSNRKPLIFRFLSESILIALFAMILAFAIIYLALPWFNQISGENRTFWFFLQPLSLLAILGFTIFVGLLAGVYPAFFLSSFKTIKTLKGGTNEILRNKGFLRNGLVVFQFSVSMILIIATMIAYQQLNYMQNKQLGYNKEQVVLIPDSYLLGNQQQTFKQKLLNNSQISNVSIASGIPSDPNLSGSQVYPKSNQEQEANSEIHINIYNIDDSYIPTMGMTMLKGRNFSKEFVSDSTAVIINEAAVKALGWQNENVIDKSIVKSGGYIYNVIGIVKDFQYNSAKENIAPLMMRLNPFSSGTIIVKINTVETKAILSSIQTEWELLNNQGAFSYTFLDKNYDRLYRSEERNGQLFSVFALLAIIIANIGLFGLVAFAAVQRTKEIGVRKVLGSSVPGIILLLTKDFIKLIGIAALFAVPIAWYVMRLWLENFAFRIDIKWWVFLIAGITSMVIALITVSSQAIKAAIQNPVKSLRTE</sequence>
<dbReference type="Pfam" id="PF02687">
    <property type="entry name" value="FtsX"/>
    <property type="match status" value="2"/>
</dbReference>
<dbReference type="Proteomes" id="UP001262889">
    <property type="component" value="Unassembled WGS sequence"/>
</dbReference>
<feature type="domain" description="ABC3 transporter permease C-terminal" evidence="7">
    <location>
        <begin position="687"/>
        <end position="800"/>
    </location>
</feature>
<feature type="transmembrane region" description="Helical" evidence="6">
    <location>
        <begin position="770"/>
        <end position="788"/>
    </location>
</feature>
<evidence type="ECO:0000259" key="8">
    <source>
        <dbReference type="Pfam" id="PF12704"/>
    </source>
</evidence>
<evidence type="ECO:0000256" key="1">
    <source>
        <dbReference type="ARBA" id="ARBA00004651"/>
    </source>
</evidence>
<dbReference type="Pfam" id="PF12704">
    <property type="entry name" value="MacB_PCD"/>
    <property type="match status" value="1"/>
</dbReference>
<accession>A0ABU3CDW0</accession>
<dbReference type="PANTHER" id="PTHR30572">
    <property type="entry name" value="MEMBRANE COMPONENT OF TRANSPORTER-RELATED"/>
    <property type="match status" value="1"/>
</dbReference>
<feature type="domain" description="ABC3 transporter permease C-terminal" evidence="7">
    <location>
        <begin position="299"/>
        <end position="411"/>
    </location>
</feature>
<evidence type="ECO:0000313" key="9">
    <source>
        <dbReference type="EMBL" id="MDT0644543.1"/>
    </source>
</evidence>
<evidence type="ECO:0000256" key="3">
    <source>
        <dbReference type="ARBA" id="ARBA00022692"/>
    </source>
</evidence>
<feature type="transmembrane region" description="Helical" evidence="6">
    <location>
        <begin position="684"/>
        <end position="709"/>
    </location>
</feature>
<feature type="transmembrane region" description="Helical" evidence="6">
    <location>
        <begin position="292"/>
        <end position="312"/>
    </location>
</feature>
<dbReference type="PROSITE" id="PS51257">
    <property type="entry name" value="PROKAR_LIPOPROTEIN"/>
    <property type="match status" value="1"/>
</dbReference>
<evidence type="ECO:0000313" key="10">
    <source>
        <dbReference type="Proteomes" id="UP001262889"/>
    </source>
</evidence>
<comment type="caution">
    <text evidence="9">The sequence shown here is derived from an EMBL/GenBank/DDBJ whole genome shotgun (WGS) entry which is preliminary data.</text>
</comment>
<keyword evidence="2" id="KW-1003">Cell membrane</keyword>
<dbReference type="InterPro" id="IPR025857">
    <property type="entry name" value="MacB_PCD"/>
</dbReference>
<feature type="domain" description="MacB-like periplasmic core" evidence="8">
    <location>
        <begin position="20"/>
        <end position="234"/>
    </location>
</feature>
<keyword evidence="3 6" id="KW-0812">Transmembrane</keyword>
<name>A0ABU3CDW0_9FLAO</name>